<proteinExistence type="predicted"/>
<dbReference type="Gene3D" id="1.10.443.10">
    <property type="entry name" value="Intergrase catalytic core"/>
    <property type="match status" value="1"/>
</dbReference>
<gene>
    <name evidence="2" type="ORF">B723_00930</name>
</gene>
<keyword evidence="1" id="KW-0233">DNA recombination</keyword>
<dbReference type="eggNOG" id="COG0582">
    <property type="taxonomic scope" value="Bacteria"/>
</dbReference>
<evidence type="ECO:0000256" key="1">
    <source>
        <dbReference type="ARBA" id="ARBA00023172"/>
    </source>
</evidence>
<reference evidence="2 3" key="1">
    <citation type="journal article" date="2012" name="J. Bacteriol.">
        <title>Draft genome sequence of the cyanide-utilizing bacterium Pseudomonas fluorescens strain NCIMB 11764.</title>
        <authorList>
            <person name="Vilo C.A."/>
            <person name="Benedik M.J."/>
            <person name="Kunz D.A."/>
            <person name="Dong Q."/>
        </authorList>
    </citation>
    <scope>NUCLEOTIDE SEQUENCE [LARGE SCALE GENOMIC DNA]</scope>
    <source>
        <strain evidence="2 3">NCIMB 11764</strain>
    </source>
</reference>
<protein>
    <submittedName>
        <fullName evidence="2">Integrase</fullName>
    </submittedName>
</protein>
<name>A0A0K1QGX9_PSEFL</name>
<dbReference type="InterPro" id="IPR011010">
    <property type="entry name" value="DNA_brk_join_enz"/>
</dbReference>
<dbReference type="AlphaFoldDB" id="A0A0K1QGX9"/>
<sequence length="698" mass="79912">MNLPPDISFLNAYLAHPKDAFRKARWLLSNFDESVWLYSLDFKKPKKIDWTIKLSDGTLLTSASNKSLLEGLKYFLIVSTRNHADYSSETNAMQGQQRKRFAIACQLIDLLLLNSDRYQLAKYGLGGLTLGNLKEMLDTVASDTVVSESIYNWPTKLRSFCLDLLNRTDPRLVDSILVSNPAIATISYDDEEDDENGLCISPIIAPRIRAALYANKLYIRNQNHGWAPDSIAISKIVYSECLWGRTRAKPAFSILCYRDEYSPFDREYDGVRVTTGQRGRVPRHMYTDFRTTLYNLGVLHEIGLPAPAIEDLLAVEKYDVELASQGKHRTLPSPMIFKCLRQAIEFHLSSGSEIVNGFCRLVLHCKKHSISAANLQEKELVKIVGQKLYNLGVREYGLSAHVVAGKRRRSKGEKARYYNRLRTNRGLTELLRIYIGSVQFAAGIMMARRVTELCNLMTDTCLDDTEQWLIFSNAKSTRNLFGIRRKIARPIEPITVDMIKNLIRMQKILVRIGFLDKTMTLFASPHLKGLPEFVESDKATYNRNLNFFCDYFETPVNDLNQRYYVRQHQLRRFFAMLFFYCGSFGTLDTLQWMLGHNDPSHVWHYITESTDGAVLQGAKAHYVAEMIHQGGAEDFHDLSELLKSRYGSSDFCLIDTNDLEDRIQELITEGIVEIEPEFFTDETGKHFHVVAKLKVSRA</sequence>
<evidence type="ECO:0000313" key="2">
    <source>
        <dbReference type="EMBL" id="AKV05021.1"/>
    </source>
</evidence>
<dbReference type="Proteomes" id="UP000017175">
    <property type="component" value="Chromosome"/>
</dbReference>
<dbReference type="EMBL" id="CP010945">
    <property type="protein sequence ID" value="AKV05021.1"/>
    <property type="molecule type" value="Genomic_DNA"/>
</dbReference>
<dbReference type="RefSeq" id="WP_017340931.1">
    <property type="nucleotide sequence ID" value="NZ_CP010945.1"/>
</dbReference>
<dbReference type="GO" id="GO:0015074">
    <property type="term" value="P:DNA integration"/>
    <property type="evidence" value="ECO:0007669"/>
    <property type="project" value="InterPro"/>
</dbReference>
<dbReference type="SUPFAM" id="SSF56349">
    <property type="entry name" value="DNA breaking-rejoining enzymes"/>
    <property type="match status" value="1"/>
</dbReference>
<evidence type="ECO:0000313" key="3">
    <source>
        <dbReference type="Proteomes" id="UP000017175"/>
    </source>
</evidence>
<dbReference type="GO" id="GO:0006310">
    <property type="term" value="P:DNA recombination"/>
    <property type="evidence" value="ECO:0007669"/>
    <property type="project" value="UniProtKB-KW"/>
</dbReference>
<accession>A0A0K1QGX9</accession>
<dbReference type="OrthoDB" id="8914001at2"/>
<organism evidence="2 3">
    <name type="scientific">Pseudomonas fluorescens NCIMB 11764</name>
    <dbReference type="NCBI Taxonomy" id="1221522"/>
    <lineage>
        <taxon>Bacteria</taxon>
        <taxon>Pseudomonadati</taxon>
        <taxon>Pseudomonadota</taxon>
        <taxon>Gammaproteobacteria</taxon>
        <taxon>Pseudomonadales</taxon>
        <taxon>Pseudomonadaceae</taxon>
        <taxon>Pseudomonas</taxon>
    </lineage>
</organism>
<dbReference type="InterPro" id="IPR013762">
    <property type="entry name" value="Integrase-like_cat_sf"/>
</dbReference>
<dbReference type="GO" id="GO:0003677">
    <property type="term" value="F:DNA binding"/>
    <property type="evidence" value="ECO:0007669"/>
    <property type="project" value="InterPro"/>
</dbReference>